<dbReference type="SMR" id="A0A0H3CFL5"/>
<dbReference type="OrthoDB" id="7207202at2"/>
<evidence type="ECO:0000256" key="1">
    <source>
        <dbReference type="SAM" id="Phobius"/>
    </source>
</evidence>
<gene>
    <name evidence="2" type="ordered locus">CCNA_03673</name>
</gene>
<keyword evidence="1" id="KW-1133">Transmembrane helix</keyword>
<dbReference type="RefSeq" id="YP_002519046.1">
    <property type="nucleotide sequence ID" value="NC_011916.1"/>
</dbReference>
<accession>A0A0H3CFL5</accession>
<reference evidence="2 3" key="1">
    <citation type="journal article" date="2010" name="J. Bacteriol.">
        <title>The genetic basis of laboratory adaptation in Caulobacter crescentus.</title>
        <authorList>
            <person name="Marks M.E."/>
            <person name="Castro-Rojas C.M."/>
            <person name="Teiling C."/>
            <person name="Du L."/>
            <person name="Kapatral V."/>
            <person name="Walunas T.L."/>
            <person name="Crosson S."/>
        </authorList>
    </citation>
    <scope>NUCLEOTIDE SEQUENCE [LARGE SCALE GENOMIC DNA]</scope>
    <source>
        <strain evidence="3">NA1000 / CB15N</strain>
    </source>
</reference>
<dbReference type="KEGG" id="ccs:CCNA_03673"/>
<name>A0A0H3CFL5_CAUVN</name>
<evidence type="ECO:0000313" key="2">
    <source>
        <dbReference type="EMBL" id="ACL97138.1"/>
    </source>
</evidence>
<keyword evidence="3" id="KW-1185">Reference proteome</keyword>
<evidence type="ECO:0000313" key="3">
    <source>
        <dbReference type="Proteomes" id="UP000001364"/>
    </source>
</evidence>
<dbReference type="PATRIC" id="fig|565050.3.peg.3580"/>
<organism evidence="2 3">
    <name type="scientific">Caulobacter vibrioides (strain NA1000 / CB15N)</name>
    <name type="common">Caulobacter crescentus</name>
    <dbReference type="NCBI Taxonomy" id="565050"/>
    <lineage>
        <taxon>Bacteria</taxon>
        <taxon>Pseudomonadati</taxon>
        <taxon>Pseudomonadota</taxon>
        <taxon>Alphaproteobacteria</taxon>
        <taxon>Caulobacterales</taxon>
        <taxon>Caulobacteraceae</taxon>
        <taxon>Caulobacter</taxon>
    </lineage>
</organism>
<dbReference type="AlphaFoldDB" id="A0A0H3CFL5"/>
<dbReference type="RefSeq" id="WP_010921387.1">
    <property type="nucleotide sequence ID" value="NC_011916.1"/>
</dbReference>
<dbReference type="Proteomes" id="UP000001364">
    <property type="component" value="Chromosome"/>
</dbReference>
<proteinExistence type="predicted"/>
<protein>
    <submittedName>
        <fullName evidence="2">Uncharacterized protein</fullName>
    </submittedName>
</protein>
<dbReference type="HOGENOM" id="CLU_1923797_0_0_5"/>
<keyword evidence="1" id="KW-0472">Membrane</keyword>
<dbReference type="EMBL" id="CP001340">
    <property type="protein sequence ID" value="ACL97138.1"/>
    <property type="molecule type" value="Genomic_DNA"/>
</dbReference>
<sequence>MMFEKTLMTLAAAAAIAAAAAVSVVSAAFALYAVLVPLVSPAGAAAIVAAVAALIVAIAGMIAARKVENRRAASHQAPPPAGFDLTGKIVEIVRERPIMSIGLGLAAGIFALKNPSLTATVAKAFLDPKPPER</sequence>
<keyword evidence="1" id="KW-0812">Transmembrane</keyword>
<dbReference type="GeneID" id="7331867"/>
<feature type="transmembrane region" description="Helical" evidence="1">
    <location>
        <begin position="43"/>
        <end position="64"/>
    </location>
</feature>